<dbReference type="Gene3D" id="1.25.40.10">
    <property type="entry name" value="Tetratricopeptide repeat domain"/>
    <property type="match status" value="2"/>
</dbReference>
<dbReference type="InterPro" id="IPR029063">
    <property type="entry name" value="SAM-dependent_MTases_sf"/>
</dbReference>
<dbReference type="Proteomes" id="UP001178507">
    <property type="component" value="Unassembled WGS sequence"/>
</dbReference>
<accession>A0AA36HW92</accession>
<evidence type="ECO:0000313" key="7">
    <source>
        <dbReference type="Proteomes" id="UP001178507"/>
    </source>
</evidence>
<organism evidence="6 7">
    <name type="scientific">Effrenium voratum</name>
    <dbReference type="NCBI Taxonomy" id="2562239"/>
    <lineage>
        <taxon>Eukaryota</taxon>
        <taxon>Sar</taxon>
        <taxon>Alveolata</taxon>
        <taxon>Dinophyceae</taxon>
        <taxon>Suessiales</taxon>
        <taxon>Symbiodiniaceae</taxon>
        <taxon>Effrenium</taxon>
    </lineage>
</organism>
<dbReference type="HAMAP" id="MF_01007">
    <property type="entry name" value="16SrRNA_methyltr_H"/>
    <property type="match status" value="1"/>
</dbReference>
<dbReference type="PANTHER" id="PTHR11265:SF0">
    <property type="entry name" value="12S RRNA N4-METHYLCYTIDINE METHYLTRANSFERASE"/>
    <property type="match status" value="1"/>
</dbReference>
<gene>
    <name evidence="6" type="ORF">EVOR1521_LOCUS5556</name>
</gene>
<dbReference type="InterPro" id="IPR002903">
    <property type="entry name" value="RsmH"/>
</dbReference>
<dbReference type="SUPFAM" id="SSF53335">
    <property type="entry name" value="S-adenosyl-L-methionine-dependent methyltransferases"/>
    <property type="match status" value="1"/>
</dbReference>
<keyword evidence="2" id="KW-0489">Methyltransferase</keyword>
<feature type="repeat" description="PPR" evidence="5">
    <location>
        <begin position="103"/>
        <end position="137"/>
    </location>
</feature>
<evidence type="ECO:0008006" key="8">
    <source>
        <dbReference type="Google" id="ProtNLM"/>
    </source>
</evidence>
<name>A0AA36HW92_9DINO</name>
<dbReference type="AlphaFoldDB" id="A0AA36HW92"/>
<dbReference type="Gene3D" id="3.40.50.150">
    <property type="entry name" value="Vaccinia Virus protein VP39"/>
    <property type="match status" value="1"/>
</dbReference>
<reference evidence="6" key="1">
    <citation type="submission" date="2023-08" db="EMBL/GenBank/DDBJ databases">
        <authorList>
            <person name="Chen Y."/>
            <person name="Shah S."/>
            <person name="Dougan E. K."/>
            <person name="Thang M."/>
            <person name="Chan C."/>
        </authorList>
    </citation>
    <scope>NUCLEOTIDE SEQUENCE</scope>
</reference>
<dbReference type="SUPFAM" id="SSF81799">
    <property type="entry name" value="Putative methyltransferase TM0872, insert domain"/>
    <property type="match status" value="1"/>
</dbReference>
<dbReference type="InterPro" id="IPR023397">
    <property type="entry name" value="SAM-dep_MeTrfase_MraW_recog"/>
</dbReference>
<dbReference type="GO" id="GO:0005737">
    <property type="term" value="C:cytoplasm"/>
    <property type="evidence" value="ECO:0007669"/>
    <property type="project" value="TreeGrafter"/>
</dbReference>
<dbReference type="EMBL" id="CAUJNA010000400">
    <property type="protein sequence ID" value="CAJ1376508.1"/>
    <property type="molecule type" value="Genomic_DNA"/>
</dbReference>
<dbReference type="GO" id="GO:0070475">
    <property type="term" value="P:rRNA base methylation"/>
    <property type="evidence" value="ECO:0007669"/>
    <property type="project" value="TreeGrafter"/>
</dbReference>
<keyword evidence="7" id="KW-1185">Reference proteome</keyword>
<comment type="similarity">
    <text evidence="1">Belongs to the methyltransferase superfamily. RsmH family.</text>
</comment>
<dbReference type="PANTHER" id="PTHR11265">
    <property type="entry name" value="S-ADENOSYL-METHYLTRANSFERASE MRAW"/>
    <property type="match status" value="1"/>
</dbReference>
<sequence>MRAACLRLRGKAWEVPEHPIADLRAQAGGQGGPSLRRCAAALRSMAGARQWQTAAALLEDMARHGPRPDRVCLNAGIGACGRASAWQPALALLETMRTHGLADTISFNATITACARARQWQVGLLLLQALQADGRLPPSATTLGAAVSACEKGEFWRGALHLLAEGIGESPRLKPNILAFSAAVNACGRGLRWDFSLRLLSEAREANLELDAITYNCAVGACARARRWEDALSLVSEMWAFDIVPDYVTRKLAATAVGSQGERLEEAFRRPVQASAVSVDKAALDGRIYGHTPVLQDEVIQALCAAAPSDGVLADATFGRGGHTRALLDRLPRATVFALDVDPSAVSEARRLAVLEPRLRPLHAAFGDLAEVLPDVQLHGVLADLGVSSPQLDQKHRGFSPCEDGPLDLRMNPETGIPASEWLDSVSPEELAAVIGRYGEDRDPFLAARLAEAICARRPMTRTTQLAEVVALIKERICGKNPFQEPARLTFQAIRSHLNQEFQQLEALLPAAFARLVLGGRAVIICFKGAEVATVRRWLRRNEECKPELVRGWSQERVKELYPLLQKSHEDQSWCAIEVQEPLRPSEAELQANTRARSARALVLEKRPRQEKKSDARFAGLHKAVPPGQFQRRSLAPSASFFEASRRSVFKVTARLR</sequence>
<evidence type="ECO:0000256" key="5">
    <source>
        <dbReference type="PROSITE-ProRule" id="PRU00708"/>
    </source>
</evidence>
<dbReference type="Gene3D" id="1.10.150.170">
    <property type="entry name" value="Putative methyltransferase TM0872, insert domain"/>
    <property type="match status" value="1"/>
</dbReference>
<dbReference type="GO" id="GO:0071424">
    <property type="term" value="F:rRNA (cytosine-N4-)-methyltransferase activity"/>
    <property type="evidence" value="ECO:0007669"/>
    <property type="project" value="TreeGrafter"/>
</dbReference>
<comment type="caution">
    <text evidence="6">The sequence shown here is derived from an EMBL/GenBank/DDBJ whole genome shotgun (WGS) entry which is preliminary data.</text>
</comment>
<dbReference type="NCBIfam" id="TIGR00006">
    <property type="entry name" value="16S rRNA (cytosine(1402)-N(4))-methyltransferase RsmH"/>
    <property type="match status" value="1"/>
</dbReference>
<evidence type="ECO:0000313" key="6">
    <source>
        <dbReference type="EMBL" id="CAJ1376508.1"/>
    </source>
</evidence>
<dbReference type="NCBIfam" id="TIGR00756">
    <property type="entry name" value="PPR"/>
    <property type="match status" value="1"/>
</dbReference>
<dbReference type="Pfam" id="PF01535">
    <property type="entry name" value="PPR"/>
    <property type="match status" value="1"/>
</dbReference>
<evidence type="ECO:0000256" key="1">
    <source>
        <dbReference type="ARBA" id="ARBA00010396"/>
    </source>
</evidence>
<proteinExistence type="inferred from homology"/>
<feature type="repeat" description="PPR" evidence="5">
    <location>
        <begin position="211"/>
        <end position="245"/>
    </location>
</feature>
<protein>
    <recommendedName>
        <fullName evidence="8">Ribosomal RNA small subunit methyltransferase H</fullName>
    </recommendedName>
</protein>
<evidence type="ECO:0000256" key="3">
    <source>
        <dbReference type="ARBA" id="ARBA00022679"/>
    </source>
</evidence>
<dbReference type="Pfam" id="PF01795">
    <property type="entry name" value="Methyltransf_5"/>
    <property type="match status" value="1"/>
</dbReference>
<dbReference type="InterPro" id="IPR002885">
    <property type="entry name" value="PPR_rpt"/>
</dbReference>
<keyword evidence="4" id="KW-0949">S-adenosyl-L-methionine</keyword>
<dbReference type="PROSITE" id="PS51375">
    <property type="entry name" value="PPR"/>
    <property type="match status" value="2"/>
</dbReference>
<evidence type="ECO:0000256" key="4">
    <source>
        <dbReference type="ARBA" id="ARBA00022691"/>
    </source>
</evidence>
<dbReference type="InterPro" id="IPR011990">
    <property type="entry name" value="TPR-like_helical_dom_sf"/>
</dbReference>
<keyword evidence="3" id="KW-0808">Transferase</keyword>
<evidence type="ECO:0000256" key="2">
    <source>
        <dbReference type="ARBA" id="ARBA00022603"/>
    </source>
</evidence>